<dbReference type="GO" id="GO:0000981">
    <property type="term" value="F:DNA-binding transcription factor activity, RNA polymerase II-specific"/>
    <property type="evidence" value="ECO:0007669"/>
    <property type="project" value="TreeGrafter"/>
</dbReference>
<keyword evidence="2" id="KW-0805">Transcription regulation</keyword>
<dbReference type="GO" id="GO:0000977">
    <property type="term" value="F:RNA polymerase II transcription regulatory region sequence-specific DNA binding"/>
    <property type="evidence" value="ECO:0007669"/>
    <property type="project" value="TreeGrafter"/>
</dbReference>
<dbReference type="AlphaFoldDB" id="A0A8X8YDD9"/>
<evidence type="ECO:0000256" key="2">
    <source>
        <dbReference type="ARBA" id="ARBA00023015"/>
    </source>
</evidence>
<evidence type="ECO:0000256" key="3">
    <source>
        <dbReference type="ARBA" id="ARBA00023125"/>
    </source>
</evidence>
<dbReference type="PROSITE" id="PS50888">
    <property type="entry name" value="BHLH"/>
    <property type="match status" value="1"/>
</dbReference>
<dbReference type="SUPFAM" id="SSF47459">
    <property type="entry name" value="HLH, helix-loop-helix DNA-binding domain"/>
    <property type="match status" value="1"/>
</dbReference>
<dbReference type="EMBL" id="PNBA02000004">
    <property type="protein sequence ID" value="KAG6427940.1"/>
    <property type="molecule type" value="Genomic_DNA"/>
</dbReference>
<evidence type="ECO:0000256" key="4">
    <source>
        <dbReference type="ARBA" id="ARBA00023163"/>
    </source>
</evidence>
<feature type="region of interest" description="Disordered" evidence="6">
    <location>
        <begin position="28"/>
        <end position="68"/>
    </location>
</feature>
<dbReference type="GO" id="GO:0046983">
    <property type="term" value="F:protein dimerization activity"/>
    <property type="evidence" value="ECO:0007669"/>
    <property type="project" value="InterPro"/>
</dbReference>
<feature type="compositionally biased region" description="Polar residues" evidence="6">
    <location>
        <begin position="31"/>
        <end position="44"/>
    </location>
</feature>
<dbReference type="InterPro" id="IPR036638">
    <property type="entry name" value="HLH_DNA-bd_sf"/>
</dbReference>
<accession>A0A8X8YDD9</accession>
<dbReference type="InterPro" id="IPR015660">
    <property type="entry name" value="MASH1/Ascl1a-like"/>
</dbReference>
<protein>
    <recommendedName>
        <fullName evidence="7">BHLH domain-containing protein</fullName>
    </recommendedName>
</protein>
<comment type="subcellular location">
    <subcellularLocation>
        <location evidence="1">Nucleus</location>
    </subcellularLocation>
</comment>
<proteinExistence type="predicted"/>
<dbReference type="Pfam" id="PF00010">
    <property type="entry name" value="HLH"/>
    <property type="match status" value="1"/>
</dbReference>
<organism evidence="8">
    <name type="scientific">Salvia splendens</name>
    <name type="common">Scarlet sage</name>
    <dbReference type="NCBI Taxonomy" id="180675"/>
    <lineage>
        <taxon>Eukaryota</taxon>
        <taxon>Viridiplantae</taxon>
        <taxon>Streptophyta</taxon>
        <taxon>Embryophyta</taxon>
        <taxon>Tracheophyta</taxon>
        <taxon>Spermatophyta</taxon>
        <taxon>Magnoliopsida</taxon>
        <taxon>eudicotyledons</taxon>
        <taxon>Gunneridae</taxon>
        <taxon>Pentapetalae</taxon>
        <taxon>asterids</taxon>
        <taxon>lamiids</taxon>
        <taxon>Lamiales</taxon>
        <taxon>Lamiaceae</taxon>
        <taxon>Nepetoideae</taxon>
        <taxon>Mentheae</taxon>
        <taxon>Salviinae</taxon>
        <taxon>Salvia</taxon>
        <taxon>Salvia subgen. Calosphace</taxon>
        <taxon>core Calosphace</taxon>
    </lineage>
</organism>
<dbReference type="PANTHER" id="PTHR13935">
    <property type="entry name" value="ACHAETE-SCUTE TRANSCRIPTION FACTOR-RELATED"/>
    <property type="match status" value="1"/>
</dbReference>
<dbReference type="GO" id="GO:0010106">
    <property type="term" value="P:cellular response to iron ion starvation"/>
    <property type="evidence" value="ECO:0007669"/>
    <property type="project" value="UniProtKB-ARBA"/>
</dbReference>
<evidence type="ECO:0000313" key="8">
    <source>
        <dbReference type="EMBL" id="KAG6427940.1"/>
    </source>
</evidence>
<dbReference type="OrthoDB" id="6106870at2759"/>
<keyword evidence="3" id="KW-0238">DNA-binding</keyword>
<dbReference type="GO" id="GO:0090575">
    <property type="term" value="C:RNA polymerase II transcription regulator complex"/>
    <property type="evidence" value="ECO:0007669"/>
    <property type="project" value="TreeGrafter"/>
</dbReference>
<dbReference type="Proteomes" id="UP000298416">
    <property type="component" value="Unassembled WGS sequence"/>
</dbReference>
<reference evidence="8" key="2">
    <citation type="submission" date="2020-08" db="EMBL/GenBank/DDBJ databases">
        <title>Plant Genome Project.</title>
        <authorList>
            <person name="Zhang R.-G."/>
        </authorList>
    </citation>
    <scope>NUCLEOTIDE SEQUENCE</scope>
    <source>
        <strain evidence="8">Huo1</strain>
        <tissue evidence="8">Leaf</tissue>
    </source>
</reference>
<keyword evidence="4" id="KW-0804">Transcription</keyword>
<evidence type="ECO:0000313" key="9">
    <source>
        <dbReference type="Proteomes" id="UP000298416"/>
    </source>
</evidence>
<feature type="domain" description="BHLH" evidence="7">
    <location>
        <begin position="55"/>
        <end position="107"/>
    </location>
</feature>
<sequence>MLAISPQYFPYGWAMNDEENLSYFCRERSETSGGNSNDLQSPSLKNGDGDGDKKVKKLNHNASERDRRKKMNTLYANLRSLLPHQDHSKKLSIPATISRVLKYIPELQREVERLSDRKERFISSSSLEFKKRSPNHNSAAAASATRITDAEVVIQTSMPKSDMCSLSEAILRLEEQGCVVVNASCFESFQGRLFYNLHFQAQNGQVIDAQELKEKVWPLM</sequence>
<evidence type="ECO:0000256" key="6">
    <source>
        <dbReference type="SAM" id="MobiDB-lite"/>
    </source>
</evidence>
<keyword evidence="5" id="KW-0539">Nucleus</keyword>
<name>A0A8X8YDD9_SALSN</name>
<evidence type="ECO:0000256" key="5">
    <source>
        <dbReference type="ARBA" id="ARBA00023242"/>
    </source>
</evidence>
<keyword evidence="9" id="KW-1185">Reference proteome</keyword>
<evidence type="ECO:0000259" key="7">
    <source>
        <dbReference type="PROSITE" id="PS50888"/>
    </source>
</evidence>
<gene>
    <name evidence="8" type="ORF">SASPL_112188</name>
</gene>
<dbReference type="FunFam" id="4.10.280.10:FF:000074">
    <property type="entry name" value="Transcription factor ORG2"/>
    <property type="match status" value="1"/>
</dbReference>
<dbReference type="Gene3D" id="4.10.280.10">
    <property type="entry name" value="Helix-loop-helix DNA-binding domain"/>
    <property type="match status" value="1"/>
</dbReference>
<reference evidence="8" key="1">
    <citation type="submission" date="2018-01" db="EMBL/GenBank/DDBJ databases">
        <authorList>
            <person name="Mao J.F."/>
        </authorList>
    </citation>
    <scope>NUCLEOTIDE SEQUENCE</scope>
    <source>
        <strain evidence="8">Huo1</strain>
        <tissue evidence="8">Leaf</tissue>
    </source>
</reference>
<dbReference type="SMART" id="SM00353">
    <property type="entry name" value="HLH"/>
    <property type="match status" value="1"/>
</dbReference>
<dbReference type="CDD" id="cd18914">
    <property type="entry name" value="bHLH_AtORG2_like"/>
    <property type="match status" value="1"/>
</dbReference>
<dbReference type="PANTHER" id="PTHR13935:SF41">
    <property type="entry name" value="TRANSCRIPTION FACTOR ORG2-RELATED"/>
    <property type="match status" value="1"/>
</dbReference>
<evidence type="ECO:0000256" key="1">
    <source>
        <dbReference type="ARBA" id="ARBA00004123"/>
    </source>
</evidence>
<comment type="caution">
    <text evidence="8">The sequence shown here is derived from an EMBL/GenBank/DDBJ whole genome shotgun (WGS) entry which is preliminary data.</text>
</comment>
<dbReference type="InterPro" id="IPR011598">
    <property type="entry name" value="bHLH_dom"/>
</dbReference>